<dbReference type="PANTHER" id="PTHR38035">
    <property type="entry name" value="UPF0070 PROTEIN YFGM"/>
    <property type="match status" value="1"/>
</dbReference>
<keyword evidence="6" id="KW-0143">Chaperone</keyword>
<dbReference type="EMBL" id="UOEQ01000357">
    <property type="protein sequence ID" value="VAW21526.1"/>
    <property type="molecule type" value="Genomic_DNA"/>
</dbReference>
<keyword evidence="5 9" id="KW-0472">Membrane</keyword>
<evidence type="ECO:0000256" key="2">
    <source>
        <dbReference type="ARBA" id="ARBA00022475"/>
    </source>
</evidence>
<dbReference type="SUPFAM" id="SSF48452">
    <property type="entry name" value="TPR-like"/>
    <property type="match status" value="1"/>
</dbReference>
<keyword evidence="3 9" id="KW-0812">Transmembrane</keyword>
<dbReference type="InterPro" id="IPR011990">
    <property type="entry name" value="TPR-like_helical_dom_sf"/>
</dbReference>
<keyword evidence="2" id="KW-1003">Cell membrane</keyword>
<dbReference type="GO" id="GO:0005886">
    <property type="term" value="C:plasma membrane"/>
    <property type="evidence" value="ECO:0007669"/>
    <property type="project" value="UniProtKB-SubCell"/>
</dbReference>
<reference evidence="11" key="1">
    <citation type="submission" date="2018-06" db="EMBL/GenBank/DDBJ databases">
        <authorList>
            <person name="Zhirakovskaya E."/>
        </authorList>
    </citation>
    <scope>NUCLEOTIDE SEQUENCE</scope>
</reference>
<dbReference type="Pfam" id="PF09976">
    <property type="entry name" value="TPR_21"/>
    <property type="match status" value="1"/>
</dbReference>
<evidence type="ECO:0000256" key="6">
    <source>
        <dbReference type="ARBA" id="ARBA00023186"/>
    </source>
</evidence>
<comment type="similarity">
    <text evidence="7">Belongs to the YfgM family.</text>
</comment>
<evidence type="ECO:0000256" key="4">
    <source>
        <dbReference type="ARBA" id="ARBA00022989"/>
    </source>
</evidence>
<accession>A0A3B0UPH0</accession>
<evidence type="ECO:0000256" key="8">
    <source>
        <dbReference type="ARBA" id="ARBA00024235"/>
    </source>
</evidence>
<evidence type="ECO:0000256" key="9">
    <source>
        <dbReference type="SAM" id="Phobius"/>
    </source>
</evidence>
<dbReference type="AlphaFoldDB" id="A0A3B0UPH0"/>
<dbReference type="InterPro" id="IPR018704">
    <property type="entry name" value="SecYEG/CpoB_TPR"/>
</dbReference>
<comment type="subcellular location">
    <subcellularLocation>
        <location evidence="1">Cell membrane</location>
        <topology evidence="1">Single-pass type II membrane protein</topology>
    </subcellularLocation>
</comment>
<protein>
    <recommendedName>
        <fullName evidence="8">Ancillary SecYEG translocon subunit</fullName>
    </recommendedName>
</protein>
<gene>
    <name evidence="11" type="ORF">MNBD_ALPHA11-1482</name>
</gene>
<evidence type="ECO:0000256" key="3">
    <source>
        <dbReference type="ARBA" id="ARBA00022692"/>
    </source>
</evidence>
<sequence length="230" mass="25034">MTEERIFSEIDEELRSDRMNSLWRRFGPWLIGAAVLVVVLVGANEGWRWFKSDQAARSSDQFYAAMELLDNGQPDAANAALDQAIENSSGQYPLLAKFAKASVLADEGNIEEAVAAYDVLATTSSNTRIRELALLMAAGLLVDSGDIVGIQTRLAGLMAPDNPYQGSAREMLGLAYYKSGDLEAAQNEFAEVIANPNTPVELLNRVQLLQAQLQAEGAPIPNEIDLFLSQ</sequence>
<dbReference type="InterPro" id="IPR026039">
    <property type="entry name" value="YfgM"/>
</dbReference>
<proteinExistence type="inferred from homology"/>
<dbReference type="GO" id="GO:0044877">
    <property type="term" value="F:protein-containing complex binding"/>
    <property type="evidence" value="ECO:0007669"/>
    <property type="project" value="InterPro"/>
</dbReference>
<dbReference type="PANTHER" id="PTHR38035:SF1">
    <property type="entry name" value="ANCILLARY SECYEG TRANSLOCON SUBUNIT"/>
    <property type="match status" value="1"/>
</dbReference>
<organism evidence="11">
    <name type="scientific">hydrothermal vent metagenome</name>
    <dbReference type="NCBI Taxonomy" id="652676"/>
    <lineage>
        <taxon>unclassified sequences</taxon>
        <taxon>metagenomes</taxon>
        <taxon>ecological metagenomes</taxon>
    </lineage>
</organism>
<evidence type="ECO:0000256" key="5">
    <source>
        <dbReference type="ARBA" id="ARBA00023136"/>
    </source>
</evidence>
<evidence type="ECO:0000259" key="10">
    <source>
        <dbReference type="Pfam" id="PF09976"/>
    </source>
</evidence>
<feature type="domain" description="Ancillary SecYEG translocon subunit/Cell division coordinator CpoB TPR" evidence="10">
    <location>
        <begin position="22"/>
        <end position="213"/>
    </location>
</feature>
<evidence type="ECO:0000313" key="11">
    <source>
        <dbReference type="EMBL" id="VAW21526.1"/>
    </source>
</evidence>
<dbReference type="Gene3D" id="1.25.40.10">
    <property type="entry name" value="Tetratricopeptide repeat domain"/>
    <property type="match status" value="1"/>
</dbReference>
<feature type="transmembrane region" description="Helical" evidence="9">
    <location>
        <begin position="26"/>
        <end position="43"/>
    </location>
</feature>
<evidence type="ECO:0000256" key="7">
    <source>
        <dbReference type="ARBA" id="ARBA00024197"/>
    </source>
</evidence>
<name>A0A3B0UPH0_9ZZZZ</name>
<evidence type="ECO:0000256" key="1">
    <source>
        <dbReference type="ARBA" id="ARBA00004401"/>
    </source>
</evidence>
<keyword evidence="4 9" id="KW-1133">Transmembrane helix</keyword>